<gene>
    <name evidence="2" type="ORF">VM1G_11462</name>
</gene>
<protein>
    <submittedName>
        <fullName evidence="2">Uncharacterized protein</fullName>
    </submittedName>
</protein>
<sequence length="79" mass="9026">MKAFPSHSDRLLWGPESQQGLTPNPRAWFILRLLEKFWKELSAAMQLDGRSQAKVIPASQRRILSRIVPQRGVDGRGED</sequence>
<dbReference type="EMBL" id="CM003100">
    <property type="protein sequence ID" value="KUI67750.1"/>
    <property type="molecule type" value="Genomic_DNA"/>
</dbReference>
<evidence type="ECO:0000256" key="1">
    <source>
        <dbReference type="SAM" id="MobiDB-lite"/>
    </source>
</evidence>
<organism evidence="2 3">
    <name type="scientific">Cytospora mali</name>
    <name type="common">Apple Valsa canker fungus</name>
    <name type="synonym">Valsa mali</name>
    <dbReference type="NCBI Taxonomy" id="578113"/>
    <lineage>
        <taxon>Eukaryota</taxon>
        <taxon>Fungi</taxon>
        <taxon>Dikarya</taxon>
        <taxon>Ascomycota</taxon>
        <taxon>Pezizomycotina</taxon>
        <taxon>Sordariomycetes</taxon>
        <taxon>Sordariomycetidae</taxon>
        <taxon>Diaporthales</taxon>
        <taxon>Cytosporaceae</taxon>
        <taxon>Cytospora</taxon>
    </lineage>
</organism>
<evidence type="ECO:0000313" key="2">
    <source>
        <dbReference type="EMBL" id="KUI67750.1"/>
    </source>
</evidence>
<accession>A0A194VVA6</accession>
<name>A0A194VVA6_CYTMA</name>
<dbReference type="AlphaFoldDB" id="A0A194VVA6"/>
<dbReference type="Proteomes" id="UP000078559">
    <property type="component" value="Chromosome 3"/>
</dbReference>
<keyword evidence="3" id="KW-1185">Reference proteome</keyword>
<evidence type="ECO:0000313" key="3">
    <source>
        <dbReference type="Proteomes" id="UP000078559"/>
    </source>
</evidence>
<reference evidence="2" key="1">
    <citation type="submission" date="2014-12" db="EMBL/GenBank/DDBJ databases">
        <title>Genome Sequence of Valsa Canker Pathogens Uncovers a Specific Adaption of Colonization on Woody Bark.</title>
        <authorList>
            <person name="Yin Z."/>
            <person name="Liu H."/>
            <person name="Gao X."/>
            <person name="Li Z."/>
            <person name="Song N."/>
            <person name="Ke X."/>
            <person name="Dai Q."/>
            <person name="Wu Y."/>
            <person name="Sun Y."/>
            <person name="Xu J.-R."/>
            <person name="Kang Z.K."/>
            <person name="Wang L."/>
            <person name="Huang L."/>
        </authorList>
    </citation>
    <scope>NUCLEOTIDE SEQUENCE [LARGE SCALE GENOMIC DNA]</scope>
    <source>
        <strain evidence="2">03-8</strain>
    </source>
</reference>
<feature type="region of interest" description="Disordered" evidence="1">
    <location>
        <begin position="1"/>
        <end position="23"/>
    </location>
</feature>
<proteinExistence type="predicted"/>